<gene>
    <name evidence="2" type="ORF">GCM10022407_20610</name>
</gene>
<evidence type="ECO:0000313" key="2">
    <source>
        <dbReference type="EMBL" id="GAA3974873.1"/>
    </source>
</evidence>
<comment type="caution">
    <text evidence="2">The sequence shown here is derived from an EMBL/GenBank/DDBJ whole genome shotgun (WGS) entry which is preliminary data.</text>
</comment>
<protein>
    <recommendedName>
        <fullName evidence="4">Gliding motility-associated C-terminal domain-containing protein</fullName>
    </recommendedName>
</protein>
<evidence type="ECO:0000313" key="3">
    <source>
        <dbReference type="Proteomes" id="UP001501556"/>
    </source>
</evidence>
<dbReference type="Proteomes" id="UP001501556">
    <property type="component" value="Unassembled WGS sequence"/>
</dbReference>
<feature type="chain" id="PRO_5046021300" description="Gliding motility-associated C-terminal domain-containing protein" evidence="1">
    <location>
        <begin position="26"/>
        <end position="574"/>
    </location>
</feature>
<dbReference type="Gene3D" id="2.60.40.2700">
    <property type="match status" value="1"/>
</dbReference>
<evidence type="ECO:0000256" key="1">
    <source>
        <dbReference type="SAM" id="SignalP"/>
    </source>
</evidence>
<proteinExistence type="predicted"/>
<dbReference type="Pfam" id="PF13585">
    <property type="entry name" value="CHU_C"/>
    <property type="match status" value="1"/>
</dbReference>
<dbReference type="EMBL" id="BAABDI010000012">
    <property type="protein sequence ID" value="GAA3974873.1"/>
    <property type="molecule type" value="Genomic_DNA"/>
</dbReference>
<sequence length="574" mass="59104">MNLPFLSLLLLFTAGLGLRSPAARAQTLYQPVAVSGFTDDVVVDGRRPAAQSATNPVDQGVPNVRWCYTAPSYRTVFGAAPVSALPATGLISSVRTPGLRFQLASYEGRNSLRLAGTSTGALTLATPQPAAAVYVLAACGNGSSPVSITVTFADQTTQTFAAVVPDWYGGANYAIQGVSRVNFDTNAIENNLTDPRLYEVRLPLAPANAGKLVQRLTFAKSSAGPAPILNVMAISLELPCALPGGTLTASAGPVCPGQPVVLTALLVGGRSFSSQWQASTDNGMTWADIAGATQLTYTAAPLAGTQYRLRIACPTSSALLGPVAVAVTAAGPPATLAYSRGSVCQRDISGPTVVFGPGGGRFSAPPGLALDAATGRVAPAASAPGTYIITYTAPGLCPGKATATLTVLAPVVATVAYAAPAFCTAAAHPTPVAQPLGGTFSGGAGLALDPATGTIDLARTPAGTYPVTYSIAGNCGSTATTQVTITGNTPPVFPNVITPGPDRLNQSLTFRLTDVREYTLQVFSRWGRLVWQSHDPTQGWTADESSAGTYFYRVVYTDCANRPQAYRGWVEVIK</sequence>
<keyword evidence="3" id="KW-1185">Reference proteome</keyword>
<accession>A0ABP7Q1E0</accession>
<organism evidence="2 3">
    <name type="scientific">Hymenobacter antarcticus</name>
    <dbReference type="NCBI Taxonomy" id="486270"/>
    <lineage>
        <taxon>Bacteria</taxon>
        <taxon>Pseudomonadati</taxon>
        <taxon>Bacteroidota</taxon>
        <taxon>Cytophagia</taxon>
        <taxon>Cytophagales</taxon>
        <taxon>Hymenobacteraceae</taxon>
        <taxon>Hymenobacter</taxon>
    </lineage>
</organism>
<evidence type="ECO:0008006" key="4">
    <source>
        <dbReference type="Google" id="ProtNLM"/>
    </source>
</evidence>
<dbReference type="RefSeq" id="WP_345123855.1">
    <property type="nucleotide sequence ID" value="NZ_BAABDI010000012.1"/>
</dbReference>
<reference evidence="3" key="1">
    <citation type="journal article" date="2019" name="Int. J. Syst. Evol. Microbiol.">
        <title>The Global Catalogue of Microorganisms (GCM) 10K type strain sequencing project: providing services to taxonomists for standard genome sequencing and annotation.</title>
        <authorList>
            <consortium name="The Broad Institute Genomics Platform"/>
            <consortium name="The Broad Institute Genome Sequencing Center for Infectious Disease"/>
            <person name="Wu L."/>
            <person name="Ma J."/>
        </authorList>
    </citation>
    <scope>NUCLEOTIDE SEQUENCE [LARGE SCALE GENOMIC DNA]</scope>
    <source>
        <strain evidence="3">JCM 17217</strain>
    </source>
</reference>
<keyword evidence="1" id="KW-0732">Signal</keyword>
<feature type="signal peptide" evidence="1">
    <location>
        <begin position="1"/>
        <end position="25"/>
    </location>
</feature>
<name>A0ABP7Q1E0_9BACT</name>